<organism evidence="4 5">
    <name type="scientific">Bionectria ochroleuca</name>
    <name type="common">Gliocladium roseum</name>
    <dbReference type="NCBI Taxonomy" id="29856"/>
    <lineage>
        <taxon>Eukaryota</taxon>
        <taxon>Fungi</taxon>
        <taxon>Dikarya</taxon>
        <taxon>Ascomycota</taxon>
        <taxon>Pezizomycotina</taxon>
        <taxon>Sordariomycetes</taxon>
        <taxon>Hypocreomycetidae</taxon>
        <taxon>Hypocreales</taxon>
        <taxon>Bionectriaceae</taxon>
        <taxon>Clonostachys</taxon>
    </lineage>
</organism>
<feature type="domain" description="NACHT-NTPase and P-loop NTPases N-terminal" evidence="2">
    <location>
        <begin position="13"/>
        <end position="135"/>
    </location>
</feature>
<name>A0ABY6U488_BIOOC</name>
<comment type="caution">
    <text evidence="4">The sequence shown here is derived from an EMBL/GenBank/DDBJ whole genome shotgun (WGS) entry which is preliminary data.</text>
</comment>
<dbReference type="PANTHER" id="PTHR10039:SF17">
    <property type="entry name" value="FUNGAL STAND N-TERMINAL GOODBYE DOMAIN-CONTAINING PROTEIN-RELATED"/>
    <property type="match status" value="1"/>
</dbReference>
<evidence type="ECO:0000259" key="3">
    <source>
        <dbReference type="Pfam" id="PF24883"/>
    </source>
</evidence>
<evidence type="ECO:0000313" key="4">
    <source>
        <dbReference type="EMBL" id="VUC25427.1"/>
    </source>
</evidence>
<proteinExistence type="predicted"/>
<protein>
    <recommendedName>
        <fullName evidence="6">NACHT domain-containing protein</fullName>
    </recommendedName>
</protein>
<evidence type="ECO:0000256" key="1">
    <source>
        <dbReference type="ARBA" id="ARBA00022737"/>
    </source>
</evidence>
<evidence type="ECO:0000259" key="2">
    <source>
        <dbReference type="Pfam" id="PF17107"/>
    </source>
</evidence>
<evidence type="ECO:0000313" key="5">
    <source>
        <dbReference type="Proteomes" id="UP000766486"/>
    </source>
</evidence>
<dbReference type="Pfam" id="PF17107">
    <property type="entry name" value="SesA"/>
    <property type="match status" value="1"/>
</dbReference>
<sequence>MSGVEAVAAVTLVRSIIKTIESIKETYDAVKHASGLPEKVHSTAQALGFIHDALDKAEKQLNKNTLSDDENKKAKQVLETCKEKLEAIKNIFDNHMPKGDSGRLMRLRKAAWVELRNKGREVEENMTVVGQQFQLLAGSQIFEDAKVLQDIQSAIEDLQHTSDEEKGYYFHNHGTGSLNPVLGTNNSQYNNFGGGHFNTGEVTYYQGPPGMEAIDRNCRRALLRSIPRYDPKTLRRNLIHGKGKLVKDCLQWIFSEEAFTTWHTGNSISLLLIKGGPGMGKTMMALAIIDNLEQGARDDKGNSNGGVAYAFCQGDNAVISSIATILTGLVLRLMDLEPEASKVLREKWDDQEKRYDFDLSSWRALWNVLLDMLDCCSSPLFLIVDALDECTDDIKEVAELLERLVRIGLRHPERLKWLITSRPSVTVNQGLLGTPDQVLISLDLHTHHVSMGVKKFVKEKVSELNHKLKYDREPNLRESIEKELIDRSKDTFLWVHLVCKQLEDVSRQNALDTIRREPRGLKSLYKEEMTKICATSDAQKCVKILQAMILALQPLHMSQLSSICDVSENDSEKEDLIELCASFLRCDENGTIFFIHQSAREYAAHSIGGGQLTKFGSYSHAALVIHCLGYLENRLSCNLLKLDPLNPKDLISFYNLSLSFSQREKMSKYGYAARFWARHLMIATKTEPNLLNDAQLLRFLEHRLLEWIGLMLWYGEHTVVRDVIIDLRDLTAKLGPKSTCTIFVFGLGRPISEPSYFVQQIASSIDRL</sequence>
<reference evidence="4 5" key="1">
    <citation type="submission" date="2019-06" db="EMBL/GenBank/DDBJ databases">
        <authorList>
            <person name="Broberg M."/>
        </authorList>
    </citation>
    <scope>NUCLEOTIDE SEQUENCE [LARGE SCALE GENOMIC DNA]</scope>
</reference>
<accession>A0ABY6U488</accession>
<dbReference type="InterPro" id="IPR056884">
    <property type="entry name" value="NPHP3-like_N"/>
</dbReference>
<dbReference type="Gene3D" id="3.40.50.300">
    <property type="entry name" value="P-loop containing nucleotide triphosphate hydrolases"/>
    <property type="match status" value="1"/>
</dbReference>
<keyword evidence="5" id="KW-1185">Reference proteome</keyword>
<keyword evidence="1" id="KW-0677">Repeat</keyword>
<gene>
    <name evidence="4" type="ORF">CLO192961_LOCUS168813</name>
</gene>
<dbReference type="Proteomes" id="UP000766486">
    <property type="component" value="Unassembled WGS sequence"/>
</dbReference>
<dbReference type="InterPro" id="IPR031352">
    <property type="entry name" value="SesA"/>
</dbReference>
<dbReference type="Pfam" id="PF24883">
    <property type="entry name" value="NPHP3_N"/>
    <property type="match status" value="1"/>
</dbReference>
<evidence type="ECO:0008006" key="6">
    <source>
        <dbReference type="Google" id="ProtNLM"/>
    </source>
</evidence>
<dbReference type="PANTHER" id="PTHR10039">
    <property type="entry name" value="AMELOGENIN"/>
    <property type="match status" value="1"/>
</dbReference>
<feature type="domain" description="Nephrocystin 3-like N-terminal" evidence="3">
    <location>
        <begin position="250"/>
        <end position="422"/>
    </location>
</feature>
<dbReference type="InterPro" id="IPR027417">
    <property type="entry name" value="P-loop_NTPase"/>
</dbReference>
<dbReference type="EMBL" id="CABFNS010000735">
    <property type="protein sequence ID" value="VUC25427.1"/>
    <property type="molecule type" value="Genomic_DNA"/>
</dbReference>
<dbReference type="SUPFAM" id="SSF52540">
    <property type="entry name" value="P-loop containing nucleoside triphosphate hydrolases"/>
    <property type="match status" value="1"/>
</dbReference>